<feature type="transmembrane region" description="Helical" evidence="1">
    <location>
        <begin position="234"/>
        <end position="250"/>
    </location>
</feature>
<feature type="transmembrane region" description="Helical" evidence="1">
    <location>
        <begin position="99"/>
        <end position="117"/>
    </location>
</feature>
<feature type="transmembrane region" description="Helical" evidence="1">
    <location>
        <begin position="137"/>
        <end position="157"/>
    </location>
</feature>
<dbReference type="RefSeq" id="WP_072210206.1">
    <property type="nucleotide sequence ID" value="NZ_CP045611.1"/>
</dbReference>
<evidence type="ECO:0000256" key="1">
    <source>
        <dbReference type="SAM" id="Phobius"/>
    </source>
</evidence>
<feature type="transmembrane region" description="Helical" evidence="1">
    <location>
        <begin position="341"/>
        <end position="364"/>
    </location>
</feature>
<proteinExistence type="predicted"/>
<keyword evidence="1" id="KW-0812">Transmembrane</keyword>
<keyword evidence="3" id="KW-0808">Transferase</keyword>
<reference evidence="3" key="1">
    <citation type="submission" date="2020-02" db="EMBL/GenBank/DDBJ databases">
        <title>WGS of Carbapenem-Resistant Entrobacteriaceae.</title>
        <authorList>
            <person name="Tokajian S."/>
            <person name="El Chaar M."/>
            <person name="El Khoury M."/>
        </authorList>
    </citation>
    <scope>NUCLEOTIDE SEQUENCE</scope>
    <source>
        <strain evidence="3">EHM_24</strain>
    </source>
</reference>
<dbReference type="InterPro" id="IPR050879">
    <property type="entry name" value="Acyltransferase_3"/>
</dbReference>
<accession>A0A6G4LLF6</accession>
<dbReference type="PANTHER" id="PTHR23028:SF134">
    <property type="entry name" value="PUTATIVE (AFU_ORTHOLOGUE AFUA_4G08520)-RELATED"/>
    <property type="match status" value="1"/>
</dbReference>
<comment type="caution">
    <text evidence="3">The sequence shown here is derived from an EMBL/GenBank/DDBJ whole genome shotgun (WGS) entry which is preliminary data.</text>
</comment>
<organism evidence="3">
    <name type="scientific">Enterobacter hormaechei</name>
    <dbReference type="NCBI Taxonomy" id="158836"/>
    <lineage>
        <taxon>Bacteria</taxon>
        <taxon>Pseudomonadati</taxon>
        <taxon>Pseudomonadota</taxon>
        <taxon>Gammaproteobacteria</taxon>
        <taxon>Enterobacterales</taxon>
        <taxon>Enterobacteriaceae</taxon>
        <taxon>Enterobacter</taxon>
        <taxon>Enterobacter cloacae complex</taxon>
    </lineage>
</organism>
<feature type="domain" description="Acyltransferase 3" evidence="2">
    <location>
        <begin position="6"/>
        <end position="359"/>
    </location>
</feature>
<keyword evidence="1" id="KW-0472">Membrane</keyword>
<feature type="transmembrane region" description="Helical" evidence="1">
    <location>
        <begin position="54"/>
        <end position="78"/>
    </location>
</feature>
<evidence type="ECO:0000259" key="2">
    <source>
        <dbReference type="Pfam" id="PF01757"/>
    </source>
</evidence>
<dbReference type="PANTHER" id="PTHR23028">
    <property type="entry name" value="ACETYLTRANSFERASE"/>
    <property type="match status" value="1"/>
</dbReference>
<dbReference type="AlphaFoldDB" id="A0A6G4LLF6"/>
<dbReference type="InterPro" id="IPR002656">
    <property type="entry name" value="Acyl_transf_3_dom"/>
</dbReference>
<feature type="transmembrane region" description="Helical" evidence="1">
    <location>
        <begin position="164"/>
        <end position="187"/>
    </location>
</feature>
<feature type="transmembrane region" description="Helical" evidence="1">
    <location>
        <begin position="193"/>
        <end position="213"/>
    </location>
</feature>
<feature type="transmembrane region" description="Helical" evidence="1">
    <location>
        <begin position="12"/>
        <end position="34"/>
    </location>
</feature>
<dbReference type="GO" id="GO:0016747">
    <property type="term" value="F:acyltransferase activity, transferring groups other than amino-acyl groups"/>
    <property type="evidence" value="ECO:0007669"/>
    <property type="project" value="InterPro"/>
</dbReference>
<keyword evidence="1" id="KW-1133">Transmembrane helix</keyword>
<dbReference type="Pfam" id="PF01757">
    <property type="entry name" value="Acyl_transf_3"/>
    <property type="match status" value="1"/>
</dbReference>
<dbReference type="EMBL" id="JAAJSZ010000010">
    <property type="protein sequence ID" value="NGE61272.1"/>
    <property type="molecule type" value="Genomic_DNA"/>
</dbReference>
<keyword evidence="3" id="KW-0012">Acyltransferase</keyword>
<protein>
    <submittedName>
        <fullName evidence="3">Acyltransferase</fullName>
    </submittedName>
</protein>
<name>A0A6G4LLF6_9ENTR</name>
<sequence>MKDKIESVDGVRGLACLMVIFSHLSLIFFPYVFIGKMTEMHSEMEYYIYHSPITFFYSGTSAVFIFFSLSGFILTYACCKNNNVLFDSLKMTLSRYPRLMLPTLGLIMLCYIVMVITPSGFNQLNWIGGMLELKQHSFLGALYNGFVSAVLFCSVLFCDRSYNIIIWTMQVEFFGSLIIFGLTPLISQIKYKVLLLTIGALVFVCLSPSKIGCSYGSFLIGSAIYHANIKPNKLLGYFTLLIGIYFAGFHNKSNSYTLINDLLTFNAPGGRSNSYYISNMISGFLIVFSIIKAGVIQSIVTSRISLYLGKVSYSAYLIQIPVFYVISQLAFNFLSKNGLDYISSALITCVISIVSIYAISNLFYEFVDKRSIKVSKLSHKLIE</sequence>
<feature type="transmembrane region" description="Helical" evidence="1">
    <location>
        <begin position="275"/>
        <end position="295"/>
    </location>
</feature>
<evidence type="ECO:0000313" key="3">
    <source>
        <dbReference type="EMBL" id="NGE61272.1"/>
    </source>
</evidence>
<gene>
    <name evidence="3" type="ORF">G5638_19285</name>
</gene>